<dbReference type="SUPFAM" id="SSF56784">
    <property type="entry name" value="HAD-like"/>
    <property type="match status" value="1"/>
</dbReference>
<dbReference type="InterPro" id="IPR036412">
    <property type="entry name" value="HAD-like_sf"/>
</dbReference>
<evidence type="ECO:0000313" key="2">
    <source>
        <dbReference type="Proteomes" id="UP000215771"/>
    </source>
</evidence>
<dbReference type="PANTHER" id="PTHR10000:SF8">
    <property type="entry name" value="HAD SUPERFAMILY HYDROLASE-LIKE, TYPE 3"/>
    <property type="match status" value="1"/>
</dbReference>
<dbReference type="PROSITE" id="PS01228">
    <property type="entry name" value="COF_1"/>
    <property type="match status" value="1"/>
</dbReference>
<organism evidence="1 2">
    <name type="scientific">Corynebacterium hadale</name>
    <dbReference type="NCBI Taxonomy" id="2026255"/>
    <lineage>
        <taxon>Bacteria</taxon>
        <taxon>Bacillati</taxon>
        <taxon>Actinomycetota</taxon>
        <taxon>Actinomycetes</taxon>
        <taxon>Mycobacteriales</taxon>
        <taxon>Corynebacteriaceae</taxon>
        <taxon>Corynebacterium</taxon>
    </lineage>
</organism>
<comment type="caution">
    <text evidence="1">The sequence shown here is derived from an EMBL/GenBank/DDBJ whole genome shotgun (WGS) entry which is preliminary data.</text>
</comment>
<dbReference type="GO" id="GO:0005829">
    <property type="term" value="C:cytosol"/>
    <property type="evidence" value="ECO:0007669"/>
    <property type="project" value="TreeGrafter"/>
</dbReference>
<dbReference type="InterPro" id="IPR000150">
    <property type="entry name" value="Cof"/>
</dbReference>
<dbReference type="NCBIfam" id="TIGR00099">
    <property type="entry name" value="Cof-subfamily"/>
    <property type="match status" value="1"/>
</dbReference>
<sequence length="264" mass="28130">MNAPRLVALDMDGTLLAPSGAIPEHFWHTLDRARAAGITVAPASGRQLATLRSMFARNEPDTFIAENGAVVQHLGEIVSAITMPEDTVRRFVDAFPHAPFTAHPVMCTPEASFTLADTPTEVQREVDKYYLANAQISTLADAPAHRIVKIALFVDGDAELDGLPWVRETVPELEALVSSKHWLDIMPPAASKGAALTALAATLGIAREDTAAIGDYLNDFSMLQAAGTAVAMGNAHPDLKAIAHEVIGTNGEHAAVDKLAQWAK</sequence>
<gene>
    <name evidence="1" type="ORF">CIG21_06045</name>
</gene>
<dbReference type="SFLD" id="SFLDS00003">
    <property type="entry name" value="Haloacid_Dehalogenase"/>
    <property type="match status" value="1"/>
</dbReference>
<dbReference type="GO" id="GO:0016791">
    <property type="term" value="F:phosphatase activity"/>
    <property type="evidence" value="ECO:0007669"/>
    <property type="project" value="UniProtKB-ARBA"/>
</dbReference>
<dbReference type="InterPro" id="IPR023214">
    <property type="entry name" value="HAD_sf"/>
</dbReference>
<dbReference type="PANTHER" id="PTHR10000">
    <property type="entry name" value="PHOSPHOSERINE PHOSPHATASE"/>
    <property type="match status" value="1"/>
</dbReference>
<name>A0A269PDF7_9CORY</name>
<dbReference type="InterPro" id="IPR006379">
    <property type="entry name" value="HAD-SF_hydro_IIB"/>
</dbReference>
<dbReference type="Proteomes" id="UP000215771">
    <property type="component" value="Unassembled WGS sequence"/>
</dbReference>
<dbReference type="Gene3D" id="3.40.50.1000">
    <property type="entry name" value="HAD superfamily/HAD-like"/>
    <property type="match status" value="1"/>
</dbReference>
<dbReference type="RefSeq" id="WP_095276943.1">
    <property type="nucleotide sequence ID" value="NZ_CP047655.1"/>
</dbReference>
<dbReference type="AlphaFoldDB" id="A0A269PDF7"/>
<dbReference type="EMBL" id="NQMQ01000011">
    <property type="protein sequence ID" value="PAJ69992.1"/>
    <property type="molecule type" value="Genomic_DNA"/>
</dbReference>
<proteinExistence type="predicted"/>
<accession>A0A269PDF7</accession>
<dbReference type="Pfam" id="PF08282">
    <property type="entry name" value="Hydrolase_3"/>
    <property type="match status" value="1"/>
</dbReference>
<keyword evidence="1" id="KW-0378">Hydrolase</keyword>
<dbReference type="SFLD" id="SFLDG01140">
    <property type="entry name" value="C2.B:_Phosphomannomutase_and_P"/>
    <property type="match status" value="1"/>
</dbReference>
<protein>
    <submittedName>
        <fullName evidence="1">HAD family hydrolase</fullName>
    </submittedName>
</protein>
<dbReference type="NCBIfam" id="TIGR01484">
    <property type="entry name" value="HAD-SF-IIB"/>
    <property type="match status" value="1"/>
</dbReference>
<reference evidence="1 2" key="1">
    <citation type="submission" date="2017-08" db="EMBL/GenBank/DDBJ databases">
        <authorList>
            <person name="de Groot N.N."/>
        </authorList>
    </citation>
    <scope>NUCLEOTIDE SEQUENCE [LARGE SCALE GENOMIC DNA]</scope>
    <source>
        <strain evidence="1 2">NBT06-6</strain>
    </source>
</reference>
<evidence type="ECO:0000313" key="1">
    <source>
        <dbReference type="EMBL" id="PAJ69992.1"/>
    </source>
</evidence>
<dbReference type="GO" id="GO:0000287">
    <property type="term" value="F:magnesium ion binding"/>
    <property type="evidence" value="ECO:0007669"/>
    <property type="project" value="TreeGrafter"/>
</dbReference>
<dbReference type="Gene3D" id="3.30.1240.10">
    <property type="match status" value="1"/>
</dbReference>